<evidence type="ECO:0000313" key="1">
    <source>
        <dbReference type="EMBL" id="KAF5853589.1"/>
    </source>
</evidence>
<dbReference type="AlphaFoldDB" id="A0A8H6DZD5"/>
<accession>A0A8H6DZD5</accession>
<dbReference type="Proteomes" id="UP000624244">
    <property type="component" value="Unassembled WGS sequence"/>
</dbReference>
<comment type="caution">
    <text evidence="1">The sequence shown here is derived from an EMBL/GenBank/DDBJ whole genome shotgun (WGS) entry which is preliminary data.</text>
</comment>
<gene>
    <name evidence="1" type="ORF">GGP41_002191</name>
</gene>
<reference evidence="1" key="1">
    <citation type="submission" date="2019-11" db="EMBL/GenBank/DDBJ databases">
        <title>Bipolaris sorokiniana Genome sequencing.</title>
        <authorList>
            <person name="Wang H."/>
        </authorList>
    </citation>
    <scope>NUCLEOTIDE SEQUENCE</scope>
</reference>
<organism evidence="1 2">
    <name type="scientific">Cochliobolus sativus</name>
    <name type="common">Common root rot and spot blotch fungus</name>
    <name type="synonym">Bipolaris sorokiniana</name>
    <dbReference type="NCBI Taxonomy" id="45130"/>
    <lineage>
        <taxon>Eukaryota</taxon>
        <taxon>Fungi</taxon>
        <taxon>Dikarya</taxon>
        <taxon>Ascomycota</taxon>
        <taxon>Pezizomycotina</taxon>
        <taxon>Dothideomycetes</taxon>
        <taxon>Pleosporomycetidae</taxon>
        <taxon>Pleosporales</taxon>
        <taxon>Pleosporineae</taxon>
        <taxon>Pleosporaceae</taxon>
        <taxon>Bipolaris</taxon>
    </lineage>
</organism>
<evidence type="ECO:0000313" key="2">
    <source>
        <dbReference type="Proteomes" id="UP000624244"/>
    </source>
</evidence>
<protein>
    <submittedName>
        <fullName evidence="1">Uncharacterized protein</fullName>
    </submittedName>
</protein>
<dbReference type="EMBL" id="WNKQ01000002">
    <property type="protein sequence ID" value="KAF5853589.1"/>
    <property type="molecule type" value="Genomic_DNA"/>
</dbReference>
<name>A0A8H6DZD5_COCSA</name>
<sequence length="108" mass="12027">MLPSLRKLNGAPMPLSSEPLRSSVFPEKFDRLLTAWLKAGGVSFLSNPNVAIVSCLPGLKIADSVLEELEEKNASTIHSEMVRSVVNPWRKANWPKIKLSCMLRLLKK</sequence>
<proteinExistence type="predicted"/>